<dbReference type="InterPro" id="IPR011662">
    <property type="entry name" value="Secretin/TonB_short_N"/>
</dbReference>
<evidence type="ECO:0000313" key="15">
    <source>
        <dbReference type="EMBL" id="MEJ8476555.1"/>
    </source>
</evidence>
<dbReference type="Gene3D" id="3.55.50.30">
    <property type="match status" value="1"/>
</dbReference>
<dbReference type="InterPro" id="IPR039426">
    <property type="entry name" value="TonB-dep_rcpt-like"/>
</dbReference>
<keyword evidence="4" id="KW-0410">Iron transport</keyword>
<feature type="signal peptide" evidence="13">
    <location>
        <begin position="1"/>
        <end position="34"/>
    </location>
</feature>
<feature type="domain" description="Secretin/TonB short N-terminal" evidence="14">
    <location>
        <begin position="70"/>
        <end position="121"/>
    </location>
</feature>
<evidence type="ECO:0000256" key="10">
    <source>
        <dbReference type="ARBA" id="ARBA00023237"/>
    </source>
</evidence>
<keyword evidence="2 11" id="KW-0813">Transport</keyword>
<evidence type="ECO:0000256" key="5">
    <source>
        <dbReference type="ARBA" id="ARBA00022692"/>
    </source>
</evidence>
<evidence type="ECO:0000256" key="7">
    <source>
        <dbReference type="ARBA" id="ARBA00023065"/>
    </source>
</evidence>
<evidence type="ECO:0000256" key="1">
    <source>
        <dbReference type="ARBA" id="ARBA00004571"/>
    </source>
</evidence>
<organism evidence="15 16">
    <name type="scientific">Roseibium algae</name>
    <dbReference type="NCBI Taxonomy" id="3123038"/>
    <lineage>
        <taxon>Bacteria</taxon>
        <taxon>Pseudomonadati</taxon>
        <taxon>Pseudomonadota</taxon>
        <taxon>Alphaproteobacteria</taxon>
        <taxon>Hyphomicrobiales</taxon>
        <taxon>Stappiaceae</taxon>
        <taxon>Roseibium</taxon>
    </lineage>
</organism>
<feature type="chain" id="PRO_5047377905" evidence="13">
    <location>
        <begin position="35"/>
        <end position="800"/>
    </location>
</feature>
<keyword evidence="9 11" id="KW-0472">Membrane</keyword>
<dbReference type="Pfam" id="PF07660">
    <property type="entry name" value="STN"/>
    <property type="match status" value="1"/>
</dbReference>
<dbReference type="CDD" id="cd01347">
    <property type="entry name" value="ligand_gated_channel"/>
    <property type="match status" value="1"/>
</dbReference>
<comment type="caution">
    <text evidence="15">The sequence shown here is derived from an EMBL/GenBank/DDBJ whole genome shotgun (WGS) entry which is preliminary data.</text>
</comment>
<dbReference type="Proteomes" id="UP001385499">
    <property type="component" value="Unassembled WGS sequence"/>
</dbReference>
<dbReference type="InterPro" id="IPR036942">
    <property type="entry name" value="Beta-barrel_TonB_sf"/>
</dbReference>
<dbReference type="Pfam" id="PF07715">
    <property type="entry name" value="Plug"/>
    <property type="match status" value="1"/>
</dbReference>
<dbReference type="SUPFAM" id="SSF56935">
    <property type="entry name" value="Porins"/>
    <property type="match status" value="1"/>
</dbReference>
<keyword evidence="5 11" id="KW-0812">Transmembrane</keyword>
<name>A0ABU8TQW4_9HYPH</name>
<keyword evidence="16" id="KW-1185">Reference proteome</keyword>
<protein>
    <submittedName>
        <fullName evidence="15">TonB-dependent receptor</fullName>
    </submittedName>
</protein>
<evidence type="ECO:0000256" key="6">
    <source>
        <dbReference type="ARBA" id="ARBA00023004"/>
    </source>
</evidence>
<dbReference type="PROSITE" id="PS52016">
    <property type="entry name" value="TONB_DEPENDENT_REC_3"/>
    <property type="match status" value="1"/>
</dbReference>
<keyword evidence="7" id="KW-0406">Ion transport</keyword>
<dbReference type="Gene3D" id="2.40.170.20">
    <property type="entry name" value="TonB-dependent receptor, beta-barrel domain"/>
    <property type="match status" value="1"/>
</dbReference>
<keyword evidence="8 12" id="KW-0798">TonB box</keyword>
<keyword evidence="15" id="KW-0675">Receptor</keyword>
<evidence type="ECO:0000256" key="4">
    <source>
        <dbReference type="ARBA" id="ARBA00022496"/>
    </source>
</evidence>
<dbReference type="PANTHER" id="PTHR32552:SF81">
    <property type="entry name" value="TONB-DEPENDENT OUTER MEMBRANE RECEPTOR"/>
    <property type="match status" value="1"/>
</dbReference>
<dbReference type="EMBL" id="JBAKIA010000021">
    <property type="protein sequence ID" value="MEJ8476555.1"/>
    <property type="molecule type" value="Genomic_DNA"/>
</dbReference>
<evidence type="ECO:0000313" key="16">
    <source>
        <dbReference type="Proteomes" id="UP001385499"/>
    </source>
</evidence>
<reference evidence="15 16" key="1">
    <citation type="submission" date="2024-02" db="EMBL/GenBank/DDBJ databases">
        <title>Roseibium algae sp. nov., isolated from marine alga (Grateloupia sp.), showing potential in myo-inositol conversion.</title>
        <authorList>
            <person name="Wang Y."/>
        </authorList>
    </citation>
    <scope>NUCLEOTIDE SEQUENCE [LARGE SCALE GENOMIC DNA]</scope>
    <source>
        <strain evidence="15 16">H3510</strain>
    </source>
</reference>
<gene>
    <name evidence="15" type="ORF">V6575_20900</name>
</gene>
<evidence type="ECO:0000256" key="11">
    <source>
        <dbReference type="PROSITE-ProRule" id="PRU01360"/>
    </source>
</evidence>
<evidence type="ECO:0000259" key="14">
    <source>
        <dbReference type="SMART" id="SM00965"/>
    </source>
</evidence>
<dbReference type="PANTHER" id="PTHR32552">
    <property type="entry name" value="FERRICHROME IRON RECEPTOR-RELATED"/>
    <property type="match status" value="1"/>
</dbReference>
<keyword evidence="10 11" id="KW-0998">Cell outer membrane</keyword>
<keyword evidence="13" id="KW-0732">Signal</keyword>
<dbReference type="SMART" id="SM00965">
    <property type="entry name" value="STN"/>
    <property type="match status" value="1"/>
</dbReference>
<dbReference type="RefSeq" id="WP_340277167.1">
    <property type="nucleotide sequence ID" value="NZ_JBAKIA010000021.1"/>
</dbReference>
<keyword evidence="6" id="KW-0408">Iron</keyword>
<evidence type="ECO:0000256" key="2">
    <source>
        <dbReference type="ARBA" id="ARBA00022448"/>
    </source>
</evidence>
<comment type="similarity">
    <text evidence="11 12">Belongs to the TonB-dependent receptor family.</text>
</comment>
<evidence type="ECO:0000256" key="8">
    <source>
        <dbReference type="ARBA" id="ARBA00023077"/>
    </source>
</evidence>
<keyword evidence="3 11" id="KW-1134">Transmembrane beta strand</keyword>
<evidence type="ECO:0000256" key="9">
    <source>
        <dbReference type="ARBA" id="ARBA00023136"/>
    </source>
</evidence>
<dbReference type="InterPro" id="IPR012910">
    <property type="entry name" value="Plug_dom"/>
</dbReference>
<evidence type="ECO:0000256" key="13">
    <source>
        <dbReference type="SAM" id="SignalP"/>
    </source>
</evidence>
<sequence>MAKLGRVDTQKMRARMRRCALLASTMLIVNCAMPAVYSSSAFAQSAEHSISIPAGPLTPALNDLAAQTGLQIIFDASLANGKTTQGVRGTVTPDEALNTLLANTGVSASFAGNDQVALESEDGIASTGNDTVLDTIYVYGARDAKTLEDTSASVGVVTSDDIEYGQMQYLPQALRRLANVEKGGTQNTGIVIRGMNFEGFSPAGAPMGSIYVDGILQSRYNSRFGARSLWDAEQVEVYRGPQSTLSGRAATAGAVYVKTKDPTFEKEMMASATVGNKNLAGGAFVINAPLSESDGLALRVAGSYEQKTVELDYPSYQDYANYDDFRTELSGTFRAKLLFAPDELPDTSTLFTYSYSKDRPNERLADPGPGTPGDFYLFPTFAEYREIEVHNVGLEVTHDISPALVFTSQTSLSHGITGRQSVDDGTENYINAFHGTYKDTLFSQELRLNYDLGQWSAIAGLYGSYEYQDSDFFARLTQWGIEQEQLYYRRTTNLAAFGEATYEFVPSWKITLGGRVDYLKEKTNESDATYGIGSTPPSPTLSGGDTNEFNIVPKIGISKQINIDHVAGFTFSQGFRTGGYYTDPFTSESKSYEAEYANNYELFYKGKFLDERLRLNANVFFTQYADQQVETSVVQGTTRGTIVNNAASSYAMGFEIEPTFAVNRNLSVFTSIGYLHTEFDKFDHNTYGDLTGEAFPEAPEWTVAFGGLYTFDNGVYIGGDAKFISDYNSKFSTNAPLDRIDSRFLVNAQAGIKRDNWEINAFAENLLDEEYFTMTELDGSPAFGQVGTSRLFGLNFKAKF</sequence>
<dbReference type="InterPro" id="IPR000531">
    <property type="entry name" value="Beta-barrel_TonB"/>
</dbReference>
<accession>A0ABU8TQW4</accession>
<comment type="subcellular location">
    <subcellularLocation>
        <location evidence="1 11">Cell outer membrane</location>
        <topology evidence="1 11">Multi-pass membrane protein</topology>
    </subcellularLocation>
</comment>
<evidence type="ECO:0000256" key="3">
    <source>
        <dbReference type="ARBA" id="ARBA00022452"/>
    </source>
</evidence>
<dbReference type="Pfam" id="PF00593">
    <property type="entry name" value="TonB_dep_Rec_b-barrel"/>
    <property type="match status" value="1"/>
</dbReference>
<proteinExistence type="inferred from homology"/>
<evidence type="ECO:0000256" key="12">
    <source>
        <dbReference type="RuleBase" id="RU003357"/>
    </source>
</evidence>